<reference evidence="4" key="1">
    <citation type="submission" date="2010-08" db="EMBL/GenBank/DDBJ databases">
        <authorList>
            <consortium name="Caenorhabditis japonica Sequencing Consortium"/>
            <person name="Wilson R.K."/>
        </authorList>
    </citation>
    <scope>NUCLEOTIDE SEQUENCE [LARGE SCALE GENOMIC DNA]</scope>
    <source>
        <strain evidence="4">DF5081</strain>
    </source>
</reference>
<keyword evidence="4" id="KW-1185">Reference proteome</keyword>
<reference evidence="3" key="2">
    <citation type="submission" date="2022-06" db="UniProtKB">
        <authorList>
            <consortium name="EnsemblMetazoa"/>
        </authorList>
    </citation>
    <scope>IDENTIFICATION</scope>
    <source>
        <strain evidence="3">DF5081</strain>
    </source>
</reference>
<keyword evidence="1" id="KW-0175">Coiled coil</keyword>
<protein>
    <submittedName>
        <fullName evidence="3">Uncharacterized protein</fullName>
    </submittedName>
</protein>
<feature type="region of interest" description="Disordered" evidence="2">
    <location>
        <begin position="1"/>
        <end position="24"/>
    </location>
</feature>
<dbReference type="AlphaFoldDB" id="A0A8R1IY63"/>
<evidence type="ECO:0000256" key="2">
    <source>
        <dbReference type="SAM" id="MobiDB-lite"/>
    </source>
</evidence>
<name>A0A8R1IY63_CAEJA</name>
<evidence type="ECO:0000313" key="3">
    <source>
        <dbReference type="EnsemblMetazoa" id="CJA41348.1"/>
    </source>
</evidence>
<evidence type="ECO:0000256" key="1">
    <source>
        <dbReference type="SAM" id="Coils"/>
    </source>
</evidence>
<sequence>MLKSIEEEFQSKEKSDTAPGDEDHWKLQVEELEREIEEWKKDDVEKERTIQALREQIQSGADGNFQQVCEDFLIKSPEDLHKSLGNLIKLELKLSENKFELLQKLEKEAKLRRMLEEAKQQSETLRLKLKMAEDARIHAEAQMDELKRA</sequence>
<proteinExistence type="predicted"/>
<organism evidence="3 4">
    <name type="scientific">Caenorhabditis japonica</name>
    <dbReference type="NCBI Taxonomy" id="281687"/>
    <lineage>
        <taxon>Eukaryota</taxon>
        <taxon>Metazoa</taxon>
        <taxon>Ecdysozoa</taxon>
        <taxon>Nematoda</taxon>
        <taxon>Chromadorea</taxon>
        <taxon>Rhabditida</taxon>
        <taxon>Rhabditina</taxon>
        <taxon>Rhabditomorpha</taxon>
        <taxon>Rhabditoidea</taxon>
        <taxon>Rhabditidae</taxon>
        <taxon>Peloderinae</taxon>
        <taxon>Caenorhabditis</taxon>
    </lineage>
</organism>
<feature type="coiled-coil region" evidence="1">
    <location>
        <begin position="101"/>
        <end position="149"/>
    </location>
</feature>
<dbReference type="EnsemblMetazoa" id="CJA41348.1">
    <property type="protein sequence ID" value="CJA41348.1"/>
    <property type="gene ID" value="WBGene00217196"/>
</dbReference>
<evidence type="ECO:0000313" key="4">
    <source>
        <dbReference type="Proteomes" id="UP000005237"/>
    </source>
</evidence>
<dbReference type="Proteomes" id="UP000005237">
    <property type="component" value="Unassembled WGS sequence"/>
</dbReference>
<accession>A0A8R1IY63</accession>